<dbReference type="GeneID" id="81465108"/>
<evidence type="ECO:0000313" key="1">
    <source>
        <dbReference type="EMBL" id="KAJ5365309.1"/>
    </source>
</evidence>
<reference evidence="1" key="2">
    <citation type="journal article" date="2023" name="IMA Fungus">
        <title>Comparative genomic study of the Penicillium genus elucidates a diverse pangenome and 15 lateral gene transfer events.</title>
        <authorList>
            <person name="Petersen C."/>
            <person name="Sorensen T."/>
            <person name="Nielsen M.R."/>
            <person name="Sondergaard T.E."/>
            <person name="Sorensen J.L."/>
            <person name="Fitzpatrick D.A."/>
            <person name="Frisvad J.C."/>
            <person name="Nielsen K.L."/>
        </authorList>
    </citation>
    <scope>NUCLEOTIDE SEQUENCE</scope>
    <source>
        <strain evidence="1">IBT 3081</strain>
    </source>
</reference>
<sequence>MEGPSKLPEMTHDTKRNTLAVDPFQPVLEILKQLEEVNEKLQAGNIQLCKEGNHLKLRQDEQVARLHTIDNALDEVRGNFIGVLKVWNDRPAGDSAILPRDGFPKR</sequence>
<accession>A0A9W9RU42</accession>
<reference evidence="1" key="1">
    <citation type="submission" date="2022-12" db="EMBL/GenBank/DDBJ databases">
        <authorList>
            <person name="Petersen C."/>
        </authorList>
    </citation>
    <scope>NUCLEOTIDE SEQUENCE</scope>
    <source>
        <strain evidence="1">IBT 3081</strain>
    </source>
</reference>
<dbReference type="AlphaFoldDB" id="A0A9W9RU42"/>
<dbReference type="EMBL" id="JAPZBT010000003">
    <property type="protein sequence ID" value="KAJ5365309.1"/>
    <property type="molecule type" value="Genomic_DNA"/>
</dbReference>
<protein>
    <submittedName>
        <fullName evidence="1">Uncharacterized protein</fullName>
    </submittedName>
</protein>
<comment type="caution">
    <text evidence="1">The sequence shown here is derived from an EMBL/GenBank/DDBJ whole genome shotgun (WGS) entry which is preliminary data.</text>
</comment>
<gene>
    <name evidence="1" type="ORF">N7517_008195</name>
</gene>
<evidence type="ECO:0000313" key="2">
    <source>
        <dbReference type="Proteomes" id="UP001147752"/>
    </source>
</evidence>
<dbReference type="OrthoDB" id="4323916at2759"/>
<dbReference type="RefSeq" id="XP_056576776.1">
    <property type="nucleotide sequence ID" value="XM_056725925.1"/>
</dbReference>
<dbReference type="Proteomes" id="UP001147752">
    <property type="component" value="Unassembled WGS sequence"/>
</dbReference>
<name>A0A9W9RU42_9EURO</name>
<proteinExistence type="predicted"/>
<organism evidence="1 2">
    <name type="scientific">Penicillium concentricum</name>
    <dbReference type="NCBI Taxonomy" id="293559"/>
    <lineage>
        <taxon>Eukaryota</taxon>
        <taxon>Fungi</taxon>
        <taxon>Dikarya</taxon>
        <taxon>Ascomycota</taxon>
        <taxon>Pezizomycotina</taxon>
        <taxon>Eurotiomycetes</taxon>
        <taxon>Eurotiomycetidae</taxon>
        <taxon>Eurotiales</taxon>
        <taxon>Aspergillaceae</taxon>
        <taxon>Penicillium</taxon>
    </lineage>
</organism>
<keyword evidence="2" id="KW-1185">Reference proteome</keyword>